<protein>
    <submittedName>
        <fullName evidence="2">CoA transferase</fullName>
    </submittedName>
</protein>
<comment type="caution">
    <text evidence="2">The sequence shown here is derived from an EMBL/GenBank/DDBJ whole genome shotgun (WGS) entry which is preliminary data.</text>
</comment>
<dbReference type="Gene3D" id="3.40.50.10540">
    <property type="entry name" value="Crotonobetainyl-coa:carnitine coa-transferase, domain 1"/>
    <property type="match status" value="1"/>
</dbReference>
<dbReference type="Pfam" id="PF02515">
    <property type="entry name" value="CoA_transf_3"/>
    <property type="match status" value="1"/>
</dbReference>
<dbReference type="InterPro" id="IPR050483">
    <property type="entry name" value="CoA-transferase_III_domain"/>
</dbReference>
<gene>
    <name evidence="2" type="ORF">GON04_22450</name>
</gene>
<dbReference type="Proteomes" id="UP000469385">
    <property type="component" value="Unassembled WGS sequence"/>
</dbReference>
<organism evidence="2 3">
    <name type="scientific">Ramlibacter pinisoli</name>
    <dbReference type="NCBI Taxonomy" id="2682844"/>
    <lineage>
        <taxon>Bacteria</taxon>
        <taxon>Pseudomonadati</taxon>
        <taxon>Pseudomonadota</taxon>
        <taxon>Betaproteobacteria</taxon>
        <taxon>Burkholderiales</taxon>
        <taxon>Comamonadaceae</taxon>
        <taxon>Ramlibacter</taxon>
    </lineage>
</organism>
<reference evidence="2 3" key="1">
    <citation type="submission" date="2019-12" db="EMBL/GenBank/DDBJ databases">
        <authorList>
            <person name="Huq M.A."/>
        </authorList>
    </citation>
    <scope>NUCLEOTIDE SEQUENCE [LARGE SCALE GENOMIC DNA]</scope>
    <source>
        <strain evidence="2 3">MAH-25</strain>
    </source>
</reference>
<name>A0A6N8J1R2_9BURK</name>
<evidence type="ECO:0000313" key="2">
    <source>
        <dbReference type="EMBL" id="MVQ32233.1"/>
    </source>
</evidence>
<proteinExistence type="predicted"/>
<dbReference type="PANTHER" id="PTHR48207:SF4">
    <property type="entry name" value="BLL6097 PROTEIN"/>
    <property type="match status" value="1"/>
</dbReference>
<dbReference type="EMBL" id="WSEL01000009">
    <property type="protein sequence ID" value="MVQ32233.1"/>
    <property type="molecule type" value="Genomic_DNA"/>
</dbReference>
<keyword evidence="1 2" id="KW-0808">Transferase</keyword>
<keyword evidence="3" id="KW-1185">Reference proteome</keyword>
<accession>A0A6N8J1R2</accession>
<dbReference type="InterPro" id="IPR044855">
    <property type="entry name" value="CoA-Trfase_III_dom3_sf"/>
</dbReference>
<dbReference type="GO" id="GO:0008410">
    <property type="term" value="F:CoA-transferase activity"/>
    <property type="evidence" value="ECO:0007669"/>
    <property type="project" value="TreeGrafter"/>
</dbReference>
<dbReference type="AlphaFoldDB" id="A0A6N8J1R2"/>
<evidence type="ECO:0000313" key="3">
    <source>
        <dbReference type="Proteomes" id="UP000469385"/>
    </source>
</evidence>
<sequence>MAGPLDGVRVLDLTSVVMGPFATCMLADLGADVIKVEPPGGEVMRKSGPMRNADMGHFYLSINRNKRSVVLDLKQPGARDALLRMARDCDVLVYNIRPQAMERLGLGYDAVREANPRLLYVGAYGFSQNGPYAARPAYDDLIQGMCGIPWLSQQAGADQPRYAPMVLVDRMVGLQLCNAITTALFHRERSGRGQRVDVPMFEGMLSLVLGEHLAGRQFEPAVGPAGYQRSLARDRRPYRTRDGWLCVMVYNDKQWRSFFAAIGRGAQFDADSRFHTQNSRLTNIDHVYGYLSDVLATRSSDEWLQLFERADIPAARMYDVEDMLADEHVQATGFVREVAHPSEGTLRMTAIPTEWSETAPAHRRHAPRTGEHTCEVLRECGFGEDEIETLVQTGAASQAGP</sequence>
<dbReference type="Gene3D" id="3.30.1540.10">
    <property type="entry name" value="formyl-coa transferase, domain 3"/>
    <property type="match status" value="1"/>
</dbReference>
<dbReference type="InterPro" id="IPR003673">
    <property type="entry name" value="CoA-Trfase_fam_III"/>
</dbReference>
<dbReference type="RefSeq" id="WP_157400209.1">
    <property type="nucleotide sequence ID" value="NZ_WSEL01000009.1"/>
</dbReference>
<dbReference type="InterPro" id="IPR023606">
    <property type="entry name" value="CoA-Trfase_III_dom_1_sf"/>
</dbReference>
<dbReference type="SUPFAM" id="SSF89796">
    <property type="entry name" value="CoA-transferase family III (CaiB/BaiF)"/>
    <property type="match status" value="1"/>
</dbReference>
<evidence type="ECO:0000256" key="1">
    <source>
        <dbReference type="ARBA" id="ARBA00022679"/>
    </source>
</evidence>
<dbReference type="PANTHER" id="PTHR48207">
    <property type="entry name" value="SUCCINATE--HYDROXYMETHYLGLUTARATE COA-TRANSFERASE"/>
    <property type="match status" value="1"/>
</dbReference>